<feature type="domain" description="TadE-like" evidence="1">
    <location>
        <begin position="13"/>
        <end position="55"/>
    </location>
</feature>
<dbReference type="Proteomes" id="UP000184395">
    <property type="component" value="Unassembled WGS sequence"/>
</dbReference>
<keyword evidence="5" id="KW-1185">Reference proteome</keyword>
<evidence type="ECO:0000313" key="5">
    <source>
        <dbReference type="Proteomes" id="UP001264340"/>
    </source>
</evidence>
<accession>A0A1M6NV20</accession>
<proteinExistence type="predicted"/>
<reference evidence="2 5" key="2">
    <citation type="submission" date="2023-07" db="EMBL/GenBank/DDBJ databases">
        <title>Sorghum-associated microbial communities from plants grown in Nebraska, USA.</title>
        <authorList>
            <person name="Schachtman D."/>
        </authorList>
    </citation>
    <scope>NUCLEOTIDE SEQUENCE [LARGE SCALE GENOMIC DNA]</scope>
    <source>
        <strain evidence="2 5">DS1316</strain>
    </source>
</reference>
<dbReference type="Pfam" id="PF07811">
    <property type="entry name" value="TadE"/>
    <property type="match status" value="1"/>
</dbReference>
<organism evidence="3 4">
    <name type="scientific">Paraburkholderia terricola</name>
    <dbReference type="NCBI Taxonomy" id="169427"/>
    <lineage>
        <taxon>Bacteria</taxon>
        <taxon>Pseudomonadati</taxon>
        <taxon>Pseudomonadota</taxon>
        <taxon>Betaproteobacteria</taxon>
        <taxon>Burkholderiales</taxon>
        <taxon>Burkholderiaceae</taxon>
        <taxon>Paraburkholderia</taxon>
    </lineage>
</organism>
<dbReference type="Proteomes" id="UP001264340">
    <property type="component" value="Unassembled WGS sequence"/>
</dbReference>
<name>A0A1M6NV20_9BURK</name>
<dbReference type="AlphaFoldDB" id="A0A1M6NV20"/>
<sequence>MKKHSSRLARMRGAAAVEFAIVLIPLVTLVAGVAEFGHAIYQYEALTKATRDAARYLSTYLPTDSAYPLAQAQCLAVYGSTTCPSSGSGTELVSGLTTSMVVVCDSAHTSGCTDPSDPPQFANVPTYDNDNGVGPSNAAGSINLVEVKIAGYPYSPLLTYFNLVGLTFGNIVTVMRQVS</sequence>
<dbReference type="STRING" id="169427.SAMN05192548_101160"/>
<dbReference type="InterPro" id="IPR012495">
    <property type="entry name" value="TadE-like_dom"/>
</dbReference>
<protein>
    <submittedName>
        <fullName evidence="2">Flp pilus assembly protein TadG</fullName>
    </submittedName>
    <submittedName>
        <fullName evidence="3">TadE-like protein</fullName>
    </submittedName>
</protein>
<gene>
    <name evidence="2" type="ORF">J2804_000645</name>
    <name evidence="3" type="ORF">SAMN05192548_101160</name>
</gene>
<reference evidence="3 4" key="1">
    <citation type="submission" date="2016-11" db="EMBL/GenBank/DDBJ databases">
        <authorList>
            <person name="Jaros S."/>
            <person name="Januszkiewicz K."/>
            <person name="Wedrychowicz H."/>
        </authorList>
    </citation>
    <scope>NUCLEOTIDE SEQUENCE [LARGE SCALE GENOMIC DNA]</scope>
    <source>
        <strain evidence="3 4">LMG 20594</strain>
    </source>
</reference>
<dbReference type="EMBL" id="JAVDRP010000001">
    <property type="protein sequence ID" value="MDR6407257.1"/>
    <property type="molecule type" value="Genomic_DNA"/>
</dbReference>
<evidence type="ECO:0000313" key="3">
    <source>
        <dbReference type="EMBL" id="SHJ99599.1"/>
    </source>
</evidence>
<evidence type="ECO:0000313" key="2">
    <source>
        <dbReference type="EMBL" id="MDR6407257.1"/>
    </source>
</evidence>
<dbReference type="EMBL" id="FRAB01000011">
    <property type="protein sequence ID" value="SHJ99599.1"/>
    <property type="molecule type" value="Genomic_DNA"/>
</dbReference>
<evidence type="ECO:0000259" key="1">
    <source>
        <dbReference type="Pfam" id="PF07811"/>
    </source>
</evidence>
<dbReference type="OrthoDB" id="7026216at2"/>
<evidence type="ECO:0000313" key="4">
    <source>
        <dbReference type="Proteomes" id="UP000184395"/>
    </source>
</evidence>